<name>A0A0F9IGA2_9ZZZZ</name>
<evidence type="ECO:0000313" key="1">
    <source>
        <dbReference type="EMBL" id="KKM26517.1"/>
    </source>
</evidence>
<dbReference type="EMBL" id="LAZR01012499">
    <property type="protein sequence ID" value="KKM26517.1"/>
    <property type="molecule type" value="Genomic_DNA"/>
</dbReference>
<reference evidence="1" key="1">
    <citation type="journal article" date="2015" name="Nature">
        <title>Complex archaea that bridge the gap between prokaryotes and eukaryotes.</title>
        <authorList>
            <person name="Spang A."/>
            <person name="Saw J.H."/>
            <person name="Jorgensen S.L."/>
            <person name="Zaremba-Niedzwiedzka K."/>
            <person name="Martijn J."/>
            <person name="Lind A.E."/>
            <person name="van Eijk R."/>
            <person name="Schleper C."/>
            <person name="Guy L."/>
            <person name="Ettema T.J."/>
        </authorList>
    </citation>
    <scope>NUCLEOTIDE SEQUENCE</scope>
</reference>
<dbReference type="AlphaFoldDB" id="A0A0F9IGA2"/>
<protein>
    <submittedName>
        <fullName evidence="1">Uncharacterized protein</fullName>
    </submittedName>
</protein>
<sequence>MTDDKLTAEEPRCPKCGYTKEDSLIHGDHYLCDGQIPERNADKLMDEISNSVVEKLTPITLRHGYRMFNVAIEAGIQFAKENQVAAESLDENSWNAGWNTALFQLREYLETLKRPVPE</sequence>
<comment type="caution">
    <text evidence="1">The sequence shown here is derived from an EMBL/GenBank/DDBJ whole genome shotgun (WGS) entry which is preliminary data.</text>
</comment>
<proteinExistence type="predicted"/>
<organism evidence="1">
    <name type="scientific">marine sediment metagenome</name>
    <dbReference type="NCBI Taxonomy" id="412755"/>
    <lineage>
        <taxon>unclassified sequences</taxon>
        <taxon>metagenomes</taxon>
        <taxon>ecological metagenomes</taxon>
    </lineage>
</organism>
<gene>
    <name evidence="1" type="ORF">LCGC14_1584060</name>
</gene>
<accession>A0A0F9IGA2</accession>